<protein>
    <recommendedName>
        <fullName evidence="3">SWT1 protein</fullName>
    </recommendedName>
</protein>
<gene>
    <name evidence="1" type="ORF">CIB84_011711</name>
</gene>
<evidence type="ECO:0008006" key="3">
    <source>
        <dbReference type="Google" id="ProtNLM"/>
    </source>
</evidence>
<comment type="caution">
    <text evidence="1">The sequence shown here is derived from an EMBL/GenBank/DDBJ whole genome shotgun (WGS) entry which is preliminary data.</text>
</comment>
<dbReference type="PANTHER" id="PTHR16161:SF0">
    <property type="entry name" value="TRANSCRIPTIONAL PROTEIN SWT1"/>
    <property type="match status" value="1"/>
</dbReference>
<feature type="non-terminal residue" evidence="1">
    <location>
        <position position="1"/>
    </location>
</feature>
<dbReference type="PANTHER" id="PTHR16161">
    <property type="entry name" value="TRANSCRIPTIONAL PROTEIN SWT1"/>
    <property type="match status" value="1"/>
</dbReference>
<accession>A0A2P4SKA8</accession>
<evidence type="ECO:0000313" key="2">
    <source>
        <dbReference type="Proteomes" id="UP000237246"/>
    </source>
</evidence>
<keyword evidence="2" id="KW-1185">Reference proteome</keyword>
<name>A0A2P4SKA8_BAMTH</name>
<organism evidence="1 2">
    <name type="scientific">Bambusicola thoracicus</name>
    <name type="common">Chinese bamboo-partridge</name>
    <name type="synonym">Perdix thoracica</name>
    <dbReference type="NCBI Taxonomy" id="9083"/>
    <lineage>
        <taxon>Eukaryota</taxon>
        <taxon>Metazoa</taxon>
        <taxon>Chordata</taxon>
        <taxon>Craniata</taxon>
        <taxon>Vertebrata</taxon>
        <taxon>Euteleostomi</taxon>
        <taxon>Archelosauria</taxon>
        <taxon>Archosauria</taxon>
        <taxon>Dinosauria</taxon>
        <taxon>Saurischia</taxon>
        <taxon>Theropoda</taxon>
        <taxon>Coelurosauria</taxon>
        <taxon>Aves</taxon>
        <taxon>Neognathae</taxon>
        <taxon>Galloanserae</taxon>
        <taxon>Galliformes</taxon>
        <taxon>Phasianidae</taxon>
        <taxon>Perdicinae</taxon>
        <taxon>Bambusicola</taxon>
    </lineage>
</organism>
<proteinExistence type="predicted"/>
<dbReference type="Proteomes" id="UP000237246">
    <property type="component" value="Unassembled WGS sequence"/>
</dbReference>
<reference evidence="1 2" key="1">
    <citation type="submission" date="2018-01" db="EMBL/GenBank/DDBJ databases">
        <title>Comparison of the Chinese Bamboo Partridge and Red Junglefowl genome sequences highlights the importance of demography in genome evolution.</title>
        <authorList>
            <person name="Tiley G.P."/>
            <person name="Kimball R.T."/>
            <person name="Braun E.L."/>
            <person name="Burleigh J.G."/>
        </authorList>
    </citation>
    <scope>NUCLEOTIDE SEQUENCE [LARGE SCALE GENOMIC DNA]</scope>
    <source>
        <strain evidence="1">RTK389</strain>
        <tissue evidence="1">Blood</tissue>
    </source>
</reference>
<dbReference type="OrthoDB" id="548295at2759"/>
<dbReference type="GO" id="GO:0005634">
    <property type="term" value="C:nucleus"/>
    <property type="evidence" value="ECO:0007669"/>
    <property type="project" value="TreeGrafter"/>
</dbReference>
<dbReference type="InterPro" id="IPR052626">
    <property type="entry name" value="SWT1_Regulator"/>
</dbReference>
<sequence>QILYLKPPWTLADLLQCYKKHWVAVFGYVVPRSLLATVEFLYRHFCTGKTLDTSTAVILLQEIKKLLHAFSLRSDYDGVLPRAYEKVNKLYQTFTENLSEDIAVLSKSSLCERMEETAPNLQNCEEKRLPASTHDAQENRHQEIWSVLEGVWNTMNLYRYGVLKKFRS</sequence>
<dbReference type="EMBL" id="PPHD01040410">
    <property type="protein sequence ID" value="POI24539.1"/>
    <property type="molecule type" value="Genomic_DNA"/>
</dbReference>
<evidence type="ECO:0000313" key="1">
    <source>
        <dbReference type="EMBL" id="POI24539.1"/>
    </source>
</evidence>
<dbReference type="AlphaFoldDB" id="A0A2P4SKA8"/>